<sequence length="80" mass="8897">MEPTDNTLPDMPPMEVHTMPTEDTMVTELMPPMDTTISELPPAMMPMELKVPTTASTGTLELTPATREPDTKRPTLTTRR</sequence>
<evidence type="ECO:0000256" key="1">
    <source>
        <dbReference type="SAM" id="MobiDB-lite"/>
    </source>
</evidence>
<evidence type="ECO:0000313" key="2">
    <source>
        <dbReference type="EMBL" id="CAL1293647.1"/>
    </source>
</evidence>
<evidence type="ECO:0000313" key="3">
    <source>
        <dbReference type="Proteomes" id="UP001497382"/>
    </source>
</evidence>
<gene>
    <name evidence="2" type="ORF">LARSCL_LOCUS18318</name>
</gene>
<dbReference type="AlphaFoldDB" id="A0AAV2BBP7"/>
<feature type="region of interest" description="Disordered" evidence="1">
    <location>
        <begin position="57"/>
        <end position="80"/>
    </location>
</feature>
<proteinExistence type="predicted"/>
<name>A0AAV2BBP7_9ARAC</name>
<keyword evidence="3" id="KW-1185">Reference proteome</keyword>
<accession>A0AAV2BBP7</accession>
<protein>
    <submittedName>
        <fullName evidence="2">Uncharacterized protein</fullName>
    </submittedName>
</protein>
<dbReference type="EMBL" id="CAXIEN010000331">
    <property type="protein sequence ID" value="CAL1293647.1"/>
    <property type="molecule type" value="Genomic_DNA"/>
</dbReference>
<organism evidence="2 3">
    <name type="scientific">Larinioides sclopetarius</name>
    <dbReference type="NCBI Taxonomy" id="280406"/>
    <lineage>
        <taxon>Eukaryota</taxon>
        <taxon>Metazoa</taxon>
        <taxon>Ecdysozoa</taxon>
        <taxon>Arthropoda</taxon>
        <taxon>Chelicerata</taxon>
        <taxon>Arachnida</taxon>
        <taxon>Araneae</taxon>
        <taxon>Araneomorphae</taxon>
        <taxon>Entelegynae</taxon>
        <taxon>Araneoidea</taxon>
        <taxon>Araneidae</taxon>
        <taxon>Larinioides</taxon>
    </lineage>
</organism>
<feature type="non-terminal residue" evidence="2">
    <location>
        <position position="80"/>
    </location>
</feature>
<comment type="caution">
    <text evidence="2">The sequence shown here is derived from an EMBL/GenBank/DDBJ whole genome shotgun (WGS) entry which is preliminary data.</text>
</comment>
<dbReference type="Proteomes" id="UP001497382">
    <property type="component" value="Unassembled WGS sequence"/>
</dbReference>
<reference evidence="2 3" key="1">
    <citation type="submission" date="2024-04" db="EMBL/GenBank/DDBJ databases">
        <authorList>
            <person name="Rising A."/>
            <person name="Reimegard J."/>
            <person name="Sonavane S."/>
            <person name="Akerstrom W."/>
            <person name="Nylinder S."/>
            <person name="Hedman E."/>
            <person name="Kallberg Y."/>
        </authorList>
    </citation>
    <scope>NUCLEOTIDE SEQUENCE [LARGE SCALE GENOMIC DNA]</scope>
</reference>